<dbReference type="PATRIC" id="fig|1268635.3.peg.980"/>
<dbReference type="PANTHER" id="PTHR43297:SF2">
    <property type="entry name" value="DIPEPTIDE TRANSPORT ATP-BINDING PROTEIN DPPD"/>
    <property type="match status" value="1"/>
</dbReference>
<dbReference type="Gene3D" id="3.40.50.300">
    <property type="entry name" value="P-loop containing nucleotide triphosphate hydrolases"/>
    <property type="match status" value="1"/>
</dbReference>
<keyword evidence="6" id="KW-0067">ATP-binding</keyword>
<dbReference type="eggNOG" id="COG4172">
    <property type="taxonomic scope" value="Bacteria"/>
</dbReference>
<dbReference type="HOGENOM" id="CLU_216867_0_0_6"/>
<dbReference type="GO" id="GO:0015833">
    <property type="term" value="P:peptide transport"/>
    <property type="evidence" value="ECO:0007669"/>
    <property type="project" value="InterPro"/>
</dbReference>
<dbReference type="AlphaFoldDB" id="W0B9K4"/>
<protein>
    <submittedName>
        <fullName evidence="9">ATPase component of various ABC-type transport systems, containing duplicated ATPase</fullName>
    </submittedName>
</protein>
<keyword evidence="5" id="KW-0547">Nucleotide-binding</keyword>
<evidence type="ECO:0000256" key="2">
    <source>
        <dbReference type="ARBA" id="ARBA00005417"/>
    </source>
</evidence>
<evidence type="ECO:0000313" key="10">
    <source>
        <dbReference type="Proteomes" id="UP000018838"/>
    </source>
</evidence>
<dbReference type="SUPFAM" id="SSF52540">
    <property type="entry name" value="P-loop containing nucleoside triphosphate hydrolases"/>
    <property type="match status" value="1"/>
</dbReference>
<dbReference type="InterPro" id="IPR027417">
    <property type="entry name" value="P-loop_NTPase"/>
</dbReference>
<comment type="similarity">
    <text evidence="2">Belongs to the ABC transporter superfamily.</text>
</comment>
<evidence type="ECO:0000259" key="8">
    <source>
        <dbReference type="Pfam" id="PF08352"/>
    </source>
</evidence>
<keyword evidence="10" id="KW-1185">Reference proteome</keyword>
<accession>W0B9K4</accession>
<evidence type="ECO:0000256" key="4">
    <source>
        <dbReference type="ARBA" id="ARBA00022475"/>
    </source>
</evidence>
<evidence type="ECO:0000256" key="1">
    <source>
        <dbReference type="ARBA" id="ARBA00004370"/>
    </source>
</evidence>
<dbReference type="InterPro" id="IPR050388">
    <property type="entry name" value="ABC_Ni/Peptide_Import"/>
</dbReference>
<dbReference type="InterPro" id="IPR013563">
    <property type="entry name" value="Oligopep_ABC_C"/>
</dbReference>
<gene>
    <name evidence="9" type="ORF">Loa_00984</name>
</gene>
<evidence type="ECO:0000256" key="7">
    <source>
        <dbReference type="ARBA" id="ARBA00023136"/>
    </source>
</evidence>
<dbReference type="STRING" id="1268635.Loa_00984"/>
<evidence type="ECO:0000313" key="9">
    <source>
        <dbReference type="EMBL" id="AHE66540.1"/>
    </source>
</evidence>
<sequence length="47" mass="5199">MGVVAYLADEVLVMRAGKAVEQGDCETIFNHPSHSYTRQLLESVPHV</sequence>
<dbReference type="Pfam" id="PF08352">
    <property type="entry name" value="oligo_HPY"/>
    <property type="match status" value="1"/>
</dbReference>
<dbReference type="Proteomes" id="UP000018838">
    <property type="component" value="Chromosome"/>
</dbReference>
<dbReference type="EMBL" id="CP004006">
    <property type="protein sequence ID" value="AHE66540.1"/>
    <property type="molecule type" value="Genomic_DNA"/>
</dbReference>
<evidence type="ECO:0000256" key="3">
    <source>
        <dbReference type="ARBA" id="ARBA00022448"/>
    </source>
</evidence>
<name>W0B9K4_9GAMM</name>
<dbReference type="GO" id="GO:0016020">
    <property type="term" value="C:membrane"/>
    <property type="evidence" value="ECO:0007669"/>
    <property type="project" value="UniProtKB-SubCell"/>
</dbReference>
<evidence type="ECO:0000256" key="6">
    <source>
        <dbReference type="ARBA" id="ARBA00022840"/>
    </source>
</evidence>
<comment type="subcellular location">
    <subcellularLocation>
        <location evidence="1">Membrane</location>
    </subcellularLocation>
</comment>
<dbReference type="PANTHER" id="PTHR43297">
    <property type="entry name" value="OLIGOPEPTIDE TRANSPORT ATP-BINDING PROTEIN APPD"/>
    <property type="match status" value="1"/>
</dbReference>
<feature type="domain" description="Oligopeptide/dipeptide ABC transporter C-terminal" evidence="8">
    <location>
        <begin position="20"/>
        <end position="46"/>
    </location>
</feature>
<keyword evidence="3" id="KW-0813">Transport</keyword>
<proteinExistence type="inferred from homology"/>
<dbReference type="KEGG" id="lok:Loa_00984"/>
<keyword evidence="4" id="KW-1003">Cell membrane</keyword>
<organism evidence="9 10">
    <name type="scientific">Legionella oakridgensis ATCC 33761 = DSM 21215</name>
    <dbReference type="NCBI Taxonomy" id="1268635"/>
    <lineage>
        <taxon>Bacteria</taxon>
        <taxon>Pseudomonadati</taxon>
        <taxon>Pseudomonadota</taxon>
        <taxon>Gammaproteobacteria</taxon>
        <taxon>Legionellales</taxon>
        <taxon>Legionellaceae</taxon>
        <taxon>Legionella</taxon>
    </lineage>
</organism>
<dbReference type="GO" id="GO:0005524">
    <property type="term" value="F:ATP binding"/>
    <property type="evidence" value="ECO:0007669"/>
    <property type="project" value="UniProtKB-KW"/>
</dbReference>
<keyword evidence="7" id="KW-0472">Membrane</keyword>
<evidence type="ECO:0000256" key="5">
    <source>
        <dbReference type="ARBA" id="ARBA00022741"/>
    </source>
</evidence>
<reference evidence="9 10" key="1">
    <citation type="journal article" date="2013" name="Int. J. Med. Microbiol.">
        <title>Legionella oakridgensis ATCC 33761 genome sequence and phenotypic characterization reveals its replication capacity in amoebae.</title>
        <authorList>
            <person name="Brzuszkiewicz E."/>
            <person name="Schulz T."/>
            <person name="Rydzewski K."/>
            <person name="Daniel R."/>
            <person name="Gillmaier N."/>
            <person name="Dittmann C."/>
            <person name="Holland G."/>
            <person name="Schunder E."/>
            <person name="Lautner M."/>
            <person name="Eisenreich W."/>
            <person name="Luck C."/>
            <person name="Heuner K."/>
        </authorList>
    </citation>
    <scope>NUCLEOTIDE SEQUENCE [LARGE SCALE GENOMIC DNA]</scope>
    <source>
        <strain>OR-10</strain>
        <strain evidence="10">ATCC 33761</strain>
    </source>
</reference>